<organism evidence="1 2">
    <name type="scientific">Faecalitalea cylindroides</name>
    <dbReference type="NCBI Taxonomy" id="39483"/>
    <lineage>
        <taxon>Bacteria</taxon>
        <taxon>Bacillati</taxon>
        <taxon>Bacillota</taxon>
        <taxon>Erysipelotrichia</taxon>
        <taxon>Erysipelotrichales</taxon>
        <taxon>Erysipelotrichaceae</taxon>
        <taxon>Faecalitalea</taxon>
    </lineage>
</organism>
<dbReference type="Proteomes" id="UP000195447">
    <property type="component" value="Unassembled WGS sequence"/>
</dbReference>
<sequence length="232" mass="27683">MKGKETFIKVIEDPVLYAEDHNLIIVLFDLKKMFAEYDSRSNYLSTLKEIIELKRESNNLSIEESFEYSSYLTKGKCIEVLMNLLEKTIHDKLYTENIFNFINMDISSLNPYKQFIFFKQFAKNKIRYRVIRLEALMIFLTLHQEKYGNKKNLNIFFLDSTDDYDLSSIPFEIRNMVNYSYLLSIFKNIKIPFPYVFLNPSVYLPRKSYPFFIDIINEINSSKMNKILIIHA</sequence>
<comment type="caution">
    <text evidence="1">The sequence shown here is derived from an EMBL/GenBank/DDBJ whole genome shotgun (WGS) entry which is preliminary data.</text>
</comment>
<gene>
    <name evidence="1" type="ORF">B5F14_07550</name>
</gene>
<dbReference type="AlphaFoldDB" id="A0A1Y4LRW0"/>
<evidence type="ECO:0000313" key="2">
    <source>
        <dbReference type="Proteomes" id="UP000195447"/>
    </source>
</evidence>
<keyword evidence="2" id="KW-1185">Reference proteome</keyword>
<protein>
    <submittedName>
        <fullName evidence="1">Uncharacterized protein</fullName>
    </submittedName>
</protein>
<evidence type="ECO:0000313" key="1">
    <source>
        <dbReference type="EMBL" id="OUP59395.1"/>
    </source>
</evidence>
<dbReference type="EMBL" id="NFKM01000014">
    <property type="protein sequence ID" value="OUP59395.1"/>
    <property type="molecule type" value="Genomic_DNA"/>
</dbReference>
<reference evidence="2" key="1">
    <citation type="submission" date="2017-04" db="EMBL/GenBank/DDBJ databases">
        <title>Function of individual gut microbiota members based on whole genome sequencing of pure cultures obtained from chicken caecum.</title>
        <authorList>
            <person name="Medvecky M."/>
            <person name="Cejkova D."/>
            <person name="Polansky O."/>
            <person name="Karasova D."/>
            <person name="Kubasova T."/>
            <person name="Cizek A."/>
            <person name="Rychlik I."/>
        </authorList>
    </citation>
    <scope>NUCLEOTIDE SEQUENCE [LARGE SCALE GENOMIC DNA]</scope>
    <source>
        <strain evidence="2">An178</strain>
    </source>
</reference>
<proteinExistence type="predicted"/>
<dbReference type="RefSeq" id="WP_087158866.1">
    <property type="nucleotide sequence ID" value="NZ_NFKM01000014.1"/>
</dbReference>
<name>A0A1Y4LRW0_9FIRM</name>
<accession>A0A1Y4LRW0</accession>